<dbReference type="RefSeq" id="WP_114915271.1">
    <property type="nucleotide sequence ID" value="NZ_CP024848.1"/>
</dbReference>
<dbReference type="Gene3D" id="1.10.3720.10">
    <property type="entry name" value="MetI-like"/>
    <property type="match status" value="1"/>
</dbReference>
<protein>
    <submittedName>
        <fullName evidence="9">ABC transporter permease</fullName>
    </submittedName>
</protein>
<organism evidence="9 10">
    <name type="scientific">Oceanobacillus zhaokaii</name>
    <dbReference type="NCBI Taxonomy" id="2052660"/>
    <lineage>
        <taxon>Bacteria</taxon>
        <taxon>Bacillati</taxon>
        <taxon>Bacillota</taxon>
        <taxon>Bacilli</taxon>
        <taxon>Bacillales</taxon>
        <taxon>Bacillaceae</taxon>
        <taxon>Oceanobacillus</taxon>
    </lineage>
</organism>
<dbReference type="PROSITE" id="PS50928">
    <property type="entry name" value="ABC_TM1"/>
    <property type="match status" value="1"/>
</dbReference>
<dbReference type="KEGG" id="ocn:CUC15_02825"/>
<evidence type="ECO:0000256" key="5">
    <source>
        <dbReference type="ARBA" id="ARBA00022989"/>
    </source>
</evidence>
<keyword evidence="10" id="KW-1185">Reference proteome</keyword>
<evidence type="ECO:0000313" key="10">
    <source>
        <dbReference type="Proteomes" id="UP000253908"/>
    </source>
</evidence>
<gene>
    <name evidence="9" type="ORF">CUC15_02825</name>
</gene>
<dbReference type="EMBL" id="CP024848">
    <property type="protein sequence ID" value="AXI07977.1"/>
    <property type="molecule type" value="Genomic_DNA"/>
</dbReference>
<evidence type="ECO:0000256" key="2">
    <source>
        <dbReference type="ARBA" id="ARBA00022448"/>
    </source>
</evidence>
<keyword evidence="5 7" id="KW-1133">Transmembrane helix</keyword>
<dbReference type="CDD" id="cd06261">
    <property type="entry name" value="TM_PBP2"/>
    <property type="match status" value="1"/>
</dbReference>
<dbReference type="GO" id="GO:0005886">
    <property type="term" value="C:plasma membrane"/>
    <property type="evidence" value="ECO:0007669"/>
    <property type="project" value="UniProtKB-SubCell"/>
</dbReference>
<feature type="transmembrane region" description="Helical" evidence="7">
    <location>
        <begin position="186"/>
        <end position="207"/>
    </location>
</feature>
<dbReference type="SUPFAM" id="SSF161098">
    <property type="entry name" value="MetI-like"/>
    <property type="match status" value="1"/>
</dbReference>
<feature type="transmembrane region" description="Helical" evidence="7">
    <location>
        <begin position="15"/>
        <end position="36"/>
    </location>
</feature>
<evidence type="ECO:0000256" key="4">
    <source>
        <dbReference type="ARBA" id="ARBA00022692"/>
    </source>
</evidence>
<dbReference type="Proteomes" id="UP000253908">
    <property type="component" value="Chromosome"/>
</dbReference>
<evidence type="ECO:0000256" key="7">
    <source>
        <dbReference type="RuleBase" id="RU363032"/>
    </source>
</evidence>
<dbReference type="InterPro" id="IPR035906">
    <property type="entry name" value="MetI-like_sf"/>
</dbReference>
<evidence type="ECO:0000256" key="6">
    <source>
        <dbReference type="ARBA" id="ARBA00023136"/>
    </source>
</evidence>
<comment type="subcellular location">
    <subcellularLocation>
        <location evidence="1 7">Cell membrane</location>
        <topology evidence="1 7">Multi-pass membrane protein</topology>
    </subcellularLocation>
</comment>
<keyword evidence="4 7" id="KW-0812">Transmembrane</keyword>
<reference evidence="10" key="1">
    <citation type="submission" date="2017-11" db="EMBL/GenBank/DDBJ databases">
        <authorList>
            <person name="Zhu W."/>
        </authorList>
    </citation>
    <scope>NUCLEOTIDE SEQUENCE [LARGE SCALE GENOMIC DNA]</scope>
    <source>
        <strain evidence="10">160</strain>
    </source>
</reference>
<accession>A0A345PD97</accession>
<keyword evidence="3" id="KW-1003">Cell membrane</keyword>
<dbReference type="PANTHER" id="PTHR43386:SF23">
    <property type="entry name" value="ABC TRANSPORTER"/>
    <property type="match status" value="1"/>
</dbReference>
<feature type="transmembrane region" description="Helical" evidence="7">
    <location>
        <begin position="121"/>
        <end position="146"/>
    </location>
</feature>
<evidence type="ECO:0000256" key="3">
    <source>
        <dbReference type="ARBA" id="ARBA00022475"/>
    </source>
</evidence>
<dbReference type="PANTHER" id="PTHR43386">
    <property type="entry name" value="OLIGOPEPTIDE TRANSPORT SYSTEM PERMEASE PROTEIN APPC"/>
    <property type="match status" value="1"/>
</dbReference>
<comment type="similarity">
    <text evidence="7">Belongs to the binding-protein-dependent transport system permease family.</text>
</comment>
<dbReference type="InterPro" id="IPR000515">
    <property type="entry name" value="MetI-like"/>
</dbReference>
<keyword evidence="2 7" id="KW-0813">Transport</keyword>
<feature type="transmembrane region" description="Helical" evidence="7">
    <location>
        <begin position="74"/>
        <end position="101"/>
    </location>
</feature>
<evidence type="ECO:0000259" key="8">
    <source>
        <dbReference type="PROSITE" id="PS50928"/>
    </source>
</evidence>
<keyword evidence="6 7" id="KW-0472">Membrane</keyword>
<evidence type="ECO:0000313" key="9">
    <source>
        <dbReference type="EMBL" id="AXI07977.1"/>
    </source>
</evidence>
<dbReference type="OrthoDB" id="9797472at2"/>
<dbReference type="AlphaFoldDB" id="A0A345PD97"/>
<proteinExistence type="inferred from homology"/>
<name>A0A345PD97_9BACI</name>
<dbReference type="GO" id="GO:0055085">
    <property type="term" value="P:transmembrane transport"/>
    <property type="evidence" value="ECO:0007669"/>
    <property type="project" value="InterPro"/>
</dbReference>
<dbReference type="Pfam" id="PF00528">
    <property type="entry name" value="BPD_transp_1"/>
    <property type="match status" value="1"/>
</dbReference>
<feature type="domain" description="ABC transmembrane type-1" evidence="8">
    <location>
        <begin position="74"/>
        <end position="263"/>
    </location>
</feature>
<dbReference type="InterPro" id="IPR050366">
    <property type="entry name" value="BP-dependent_transpt_permease"/>
</dbReference>
<evidence type="ECO:0000256" key="1">
    <source>
        <dbReference type="ARBA" id="ARBA00004651"/>
    </source>
</evidence>
<sequence>MKGITEKLNLRQRTITKIILAILLLAAIIVSGLLIGNEKLSIQLDMKNSAPSLAHLFGTDWLGRDMLARTLKGLTISLGVGLLAAFLSSLIALVLGLLASWNKRMDALVTWLIDLFLSVPHLVLLILISFAVGGGFTGVVIGLSLTHWPSLTRLLRGEMLQIKSAEYVGISRRLGKSRWWIARHHLIPHLLPQLFVGMVLLFPHAILHEAAITFLGFGLSTEQPAIGIILSESMRYLSTGMWWLAFFPGFSLLIMVGIFDILGKNIRKLIDPFHGQKG</sequence>
<feature type="transmembrane region" description="Helical" evidence="7">
    <location>
        <begin position="241"/>
        <end position="262"/>
    </location>
</feature>